<sequence>MEEMTSPCPAAGSGERARQLWQRNGWRSSSSSLGSDDGGDGGGSRGAGGGESGGRRTNKRRTRIWTV</sequence>
<feature type="region of interest" description="Disordered" evidence="1">
    <location>
        <begin position="1"/>
        <end position="67"/>
    </location>
</feature>
<feature type="compositionally biased region" description="Low complexity" evidence="1">
    <location>
        <begin position="25"/>
        <end position="35"/>
    </location>
</feature>
<feature type="compositionally biased region" description="Basic residues" evidence="1">
    <location>
        <begin position="56"/>
        <end position="67"/>
    </location>
</feature>
<reference evidence="2" key="1">
    <citation type="submission" date="2014-09" db="EMBL/GenBank/DDBJ databases">
        <authorList>
            <person name="Magalhaes I.L.F."/>
            <person name="Oliveira U."/>
            <person name="Santos F.R."/>
            <person name="Vidigal T.H.D.A."/>
            <person name="Brescovit A.D."/>
            <person name="Santos A.J."/>
        </authorList>
    </citation>
    <scope>NUCLEOTIDE SEQUENCE</scope>
    <source>
        <tissue evidence="2">Shoot tissue taken approximately 20 cm above the soil surface</tissue>
    </source>
</reference>
<reference evidence="2" key="2">
    <citation type="journal article" date="2015" name="Data Brief">
        <title>Shoot transcriptome of the giant reed, Arundo donax.</title>
        <authorList>
            <person name="Barrero R.A."/>
            <person name="Guerrero F.D."/>
            <person name="Moolhuijzen P."/>
            <person name="Goolsby J.A."/>
            <person name="Tidwell J."/>
            <person name="Bellgard S.E."/>
            <person name="Bellgard M.I."/>
        </authorList>
    </citation>
    <scope>NUCLEOTIDE SEQUENCE</scope>
    <source>
        <tissue evidence="2">Shoot tissue taken approximately 20 cm above the soil surface</tissue>
    </source>
</reference>
<feature type="compositionally biased region" description="Gly residues" evidence="1">
    <location>
        <begin position="40"/>
        <end position="52"/>
    </location>
</feature>
<proteinExistence type="predicted"/>
<evidence type="ECO:0000256" key="1">
    <source>
        <dbReference type="SAM" id="MobiDB-lite"/>
    </source>
</evidence>
<organism evidence="2">
    <name type="scientific">Arundo donax</name>
    <name type="common">Giant reed</name>
    <name type="synonym">Donax arundinaceus</name>
    <dbReference type="NCBI Taxonomy" id="35708"/>
    <lineage>
        <taxon>Eukaryota</taxon>
        <taxon>Viridiplantae</taxon>
        <taxon>Streptophyta</taxon>
        <taxon>Embryophyta</taxon>
        <taxon>Tracheophyta</taxon>
        <taxon>Spermatophyta</taxon>
        <taxon>Magnoliopsida</taxon>
        <taxon>Liliopsida</taxon>
        <taxon>Poales</taxon>
        <taxon>Poaceae</taxon>
        <taxon>PACMAD clade</taxon>
        <taxon>Arundinoideae</taxon>
        <taxon>Arundineae</taxon>
        <taxon>Arundo</taxon>
    </lineage>
</organism>
<name>A0A0A8YT42_ARUDO</name>
<dbReference type="AlphaFoldDB" id="A0A0A8YT42"/>
<dbReference type="EMBL" id="GBRH01272158">
    <property type="protein sequence ID" value="JAD25737.1"/>
    <property type="molecule type" value="Transcribed_RNA"/>
</dbReference>
<protein>
    <submittedName>
        <fullName evidence="2">Uncharacterized protein</fullName>
    </submittedName>
</protein>
<evidence type="ECO:0000313" key="2">
    <source>
        <dbReference type="EMBL" id="JAD25737.1"/>
    </source>
</evidence>
<accession>A0A0A8YT42</accession>